<comment type="caution">
    <text evidence="1">The sequence shown here is derived from an EMBL/GenBank/DDBJ whole genome shotgun (WGS) entry which is preliminary data.</text>
</comment>
<evidence type="ECO:0000313" key="1">
    <source>
        <dbReference type="EMBL" id="PKC51219.1"/>
    </source>
</evidence>
<dbReference type="EMBL" id="LLXH01008083">
    <property type="protein sequence ID" value="PKC51219.1"/>
    <property type="molecule type" value="Genomic_DNA"/>
</dbReference>
<evidence type="ECO:0000313" key="2">
    <source>
        <dbReference type="Proteomes" id="UP000232688"/>
    </source>
</evidence>
<dbReference type="VEuPathDB" id="FungiDB:RhiirA1_543744"/>
<reference evidence="1 2" key="1">
    <citation type="submission" date="2017-10" db="EMBL/GenBank/DDBJ databases">
        <title>Extensive intraspecific genome diversity in a model arbuscular mycorrhizal fungus.</title>
        <authorList>
            <person name="Chen E.C.H."/>
            <person name="Morin E."/>
            <person name="Baudet D."/>
            <person name="Noel J."/>
            <person name="Ndikumana S."/>
            <person name="Charron P."/>
            <person name="St-Onge C."/>
            <person name="Giorgi J."/>
            <person name="Grigoriev I.V."/>
            <person name="Roux C."/>
            <person name="Martin F.M."/>
            <person name="Corradi N."/>
        </authorList>
    </citation>
    <scope>NUCLEOTIDE SEQUENCE [LARGE SCALE GENOMIC DNA]</scope>
    <source>
        <strain evidence="1 2">A1</strain>
    </source>
</reference>
<sequence length="93" mass="10977">MAVLNVIQKSTSPKNRGEEDFQNLNLLETVVDLEQLPLKTFWYFLEQKNSFKGTENILRQNKSDDKVFNTCMLMVENNVHIDDNVRLFNLIRE</sequence>
<protein>
    <submittedName>
        <fullName evidence="1">Uncharacterized protein</fullName>
    </submittedName>
</protein>
<gene>
    <name evidence="1" type="ORF">RhiirA1_543744</name>
</gene>
<reference evidence="1 2" key="2">
    <citation type="submission" date="2017-10" db="EMBL/GenBank/DDBJ databases">
        <title>Genome analyses suggest a sexual origin of heterokaryosis in a supposedly ancient asexual fungus.</title>
        <authorList>
            <person name="Corradi N."/>
            <person name="Sedzielewska K."/>
            <person name="Noel J."/>
            <person name="Charron P."/>
            <person name="Farinelli L."/>
            <person name="Marton T."/>
            <person name="Kruger M."/>
            <person name="Pelin A."/>
            <person name="Brachmann A."/>
            <person name="Corradi N."/>
        </authorList>
    </citation>
    <scope>NUCLEOTIDE SEQUENCE [LARGE SCALE GENOMIC DNA]</scope>
    <source>
        <strain evidence="1 2">A1</strain>
    </source>
</reference>
<name>A0A2N0QJI8_9GLOM</name>
<dbReference type="AlphaFoldDB" id="A0A2N0QJI8"/>
<organism evidence="1 2">
    <name type="scientific">Rhizophagus irregularis</name>
    <dbReference type="NCBI Taxonomy" id="588596"/>
    <lineage>
        <taxon>Eukaryota</taxon>
        <taxon>Fungi</taxon>
        <taxon>Fungi incertae sedis</taxon>
        <taxon>Mucoromycota</taxon>
        <taxon>Glomeromycotina</taxon>
        <taxon>Glomeromycetes</taxon>
        <taxon>Glomerales</taxon>
        <taxon>Glomeraceae</taxon>
        <taxon>Rhizophagus</taxon>
    </lineage>
</organism>
<accession>A0A2N0QJI8</accession>
<proteinExistence type="predicted"/>
<dbReference type="Proteomes" id="UP000232688">
    <property type="component" value="Unassembled WGS sequence"/>
</dbReference>